<name>A0A0A1THC2_9HYPO</name>
<feature type="region of interest" description="Disordered" evidence="4">
    <location>
        <begin position="1"/>
        <end position="29"/>
    </location>
</feature>
<dbReference type="Gene3D" id="1.10.10.10">
    <property type="entry name" value="Winged helix-like DNA-binding domain superfamily/Winged helix DNA-binding domain"/>
    <property type="match status" value="1"/>
</dbReference>
<dbReference type="AlphaFoldDB" id="A0A0A1THC2"/>
<dbReference type="SUPFAM" id="SSF53335">
    <property type="entry name" value="S-adenosyl-L-methionine-dependent methyltransferases"/>
    <property type="match status" value="1"/>
</dbReference>
<keyword evidence="3" id="KW-0949">S-adenosyl-L-methionine</keyword>
<dbReference type="InterPro" id="IPR029063">
    <property type="entry name" value="SAM-dependent_MTases_sf"/>
</dbReference>
<dbReference type="InterPro" id="IPR016461">
    <property type="entry name" value="COMT-like"/>
</dbReference>
<dbReference type="PANTHER" id="PTHR43712">
    <property type="entry name" value="PUTATIVE (AFU_ORTHOLOGUE AFUA_4G14580)-RELATED"/>
    <property type="match status" value="1"/>
</dbReference>
<evidence type="ECO:0000256" key="1">
    <source>
        <dbReference type="ARBA" id="ARBA00022603"/>
    </source>
</evidence>
<keyword evidence="2" id="KW-0808">Transferase</keyword>
<dbReference type="SUPFAM" id="SSF46785">
    <property type="entry name" value="Winged helix' DNA-binding domain"/>
    <property type="match status" value="1"/>
</dbReference>
<dbReference type="PIRSF" id="PIRSF005739">
    <property type="entry name" value="O-mtase"/>
    <property type="match status" value="1"/>
</dbReference>
<gene>
    <name evidence="6" type="ORF">VHEMI09859</name>
</gene>
<evidence type="ECO:0000256" key="3">
    <source>
        <dbReference type="ARBA" id="ARBA00022691"/>
    </source>
</evidence>
<proteinExistence type="predicted"/>
<evidence type="ECO:0000313" key="6">
    <source>
        <dbReference type="EMBL" id="CEJ94319.1"/>
    </source>
</evidence>
<dbReference type="HOGENOM" id="CLU_005533_5_2_1"/>
<evidence type="ECO:0000256" key="4">
    <source>
        <dbReference type="SAM" id="MobiDB-lite"/>
    </source>
</evidence>
<feature type="domain" description="O-methyltransferase C-terminal" evidence="5">
    <location>
        <begin position="218"/>
        <end position="362"/>
    </location>
</feature>
<keyword evidence="1" id="KW-0489">Methyltransferase</keyword>
<dbReference type="InterPro" id="IPR001077">
    <property type="entry name" value="COMT_C"/>
</dbReference>
<protein>
    <recommendedName>
        <fullName evidence="5">O-methyltransferase C-terminal domain-containing protein</fullName>
    </recommendedName>
</protein>
<evidence type="ECO:0000313" key="7">
    <source>
        <dbReference type="Proteomes" id="UP000039046"/>
    </source>
</evidence>
<dbReference type="Pfam" id="PF00891">
    <property type="entry name" value="Methyltransf_2"/>
    <property type="match status" value="1"/>
</dbReference>
<evidence type="ECO:0000259" key="5">
    <source>
        <dbReference type="Pfam" id="PF00891"/>
    </source>
</evidence>
<dbReference type="OrthoDB" id="1535081at2759"/>
<dbReference type="PROSITE" id="PS51683">
    <property type="entry name" value="SAM_OMT_II"/>
    <property type="match status" value="1"/>
</dbReference>
<keyword evidence="7" id="KW-1185">Reference proteome</keyword>
<sequence>MATKISTTTAPPPPQAVPETQHAEESPEDELTITPVHKYFYFMVELSIVRTLVERGVLDAIPLEGQVSIEELAEKTNSELALLQRFIKFLVTAEVLTSPAPGHVGHTFKSTVFVHPKAKMFLMHLFDHFMGPATRWSEYFDDNGFKEPQSSQRTPLGLFTGYPDKSLYEIMPLLPGKKVAVFNATMAENIDEMPILGYYDFSWIGKHESIKADPSRTVFVDVGGGKGQALRAVLEENPDIPRGRCVLQDQARAINESIAEDHETMRSVTKVVSSFFEPQLIKGALVYQIRRVLNDWSDNDALVILKHVADACAPDSTVIISEQLLPDNPTMELVAMDIWMMNLGGKRRTRAMFEEMAAKAGLKVTSVSTDKRSGQSMVEMVPI</sequence>
<dbReference type="Gene3D" id="3.40.50.150">
    <property type="entry name" value="Vaccinia Virus protein VP39"/>
    <property type="match status" value="1"/>
</dbReference>
<organism evidence="6 7">
    <name type="scientific">[Torrubiella] hemipterigena</name>
    <dbReference type="NCBI Taxonomy" id="1531966"/>
    <lineage>
        <taxon>Eukaryota</taxon>
        <taxon>Fungi</taxon>
        <taxon>Dikarya</taxon>
        <taxon>Ascomycota</taxon>
        <taxon>Pezizomycotina</taxon>
        <taxon>Sordariomycetes</taxon>
        <taxon>Hypocreomycetidae</taxon>
        <taxon>Hypocreales</taxon>
        <taxon>Clavicipitaceae</taxon>
        <taxon>Clavicipitaceae incertae sedis</taxon>
        <taxon>'Torrubiella' clade</taxon>
    </lineage>
</organism>
<dbReference type="InterPro" id="IPR036388">
    <property type="entry name" value="WH-like_DNA-bd_sf"/>
</dbReference>
<accession>A0A0A1THC2</accession>
<reference evidence="6 7" key="1">
    <citation type="journal article" date="2015" name="Genome Announc.">
        <title>Draft Genome Sequence and Gene Annotation of the Entomopathogenic Fungus Verticillium hemipterigenum.</title>
        <authorList>
            <person name="Horn F."/>
            <person name="Habel A."/>
            <person name="Scharf D.H."/>
            <person name="Dworschak J."/>
            <person name="Brakhage A.A."/>
            <person name="Guthke R."/>
            <person name="Hertweck C."/>
            <person name="Linde J."/>
        </authorList>
    </citation>
    <scope>NUCLEOTIDE SEQUENCE [LARGE SCALE GENOMIC DNA]</scope>
</reference>
<evidence type="ECO:0000256" key="2">
    <source>
        <dbReference type="ARBA" id="ARBA00022679"/>
    </source>
</evidence>
<dbReference type="InterPro" id="IPR036390">
    <property type="entry name" value="WH_DNA-bd_sf"/>
</dbReference>
<dbReference type="PANTHER" id="PTHR43712:SF2">
    <property type="entry name" value="O-METHYLTRANSFERASE CICE"/>
    <property type="match status" value="1"/>
</dbReference>
<dbReference type="GO" id="GO:0008171">
    <property type="term" value="F:O-methyltransferase activity"/>
    <property type="evidence" value="ECO:0007669"/>
    <property type="project" value="InterPro"/>
</dbReference>
<dbReference type="EMBL" id="CDHN01000006">
    <property type="protein sequence ID" value="CEJ94319.1"/>
    <property type="molecule type" value="Genomic_DNA"/>
</dbReference>
<dbReference type="GO" id="GO:0032259">
    <property type="term" value="P:methylation"/>
    <property type="evidence" value="ECO:0007669"/>
    <property type="project" value="UniProtKB-KW"/>
</dbReference>
<dbReference type="Proteomes" id="UP000039046">
    <property type="component" value="Unassembled WGS sequence"/>
</dbReference>